<gene>
    <name evidence="3" type="ORF">GCWU000342_01912</name>
</gene>
<reference evidence="3" key="1">
    <citation type="submission" date="2009-04" db="EMBL/GenBank/DDBJ databases">
        <authorList>
            <person name="Weinstock G."/>
            <person name="Sodergren E."/>
            <person name="Clifton S."/>
            <person name="Fulton L."/>
            <person name="Fulton B."/>
            <person name="Courtney L."/>
            <person name="Fronick C."/>
            <person name="Harrison M."/>
            <person name="Strong C."/>
            <person name="Farmer C."/>
            <person name="Delahaunty K."/>
            <person name="Markovic C."/>
            <person name="Hall O."/>
            <person name="Minx P."/>
            <person name="Tomlinson C."/>
            <person name="Mitreva M."/>
            <person name="Nelson J."/>
            <person name="Hou S."/>
            <person name="Wollam A."/>
            <person name="Pepin K.H."/>
            <person name="Johnson M."/>
            <person name="Bhonagiri V."/>
            <person name="Nash W.E."/>
            <person name="Warren W."/>
            <person name="Chinwalla A."/>
            <person name="Mardis E.R."/>
            <person name="Wilson R.K."/>
        </authorList>
    </citation>
    <scope>NUCLEOTIDE SEQUENCE [LARGE SCALE GENOMIC DNA]</scope>
    <source>
        <strain evidence="3">DSM 14600</strain>
    </source>
</reference>
<comment type="caution">
    <text evidence="3">The sequence shown here is derived from an EMBL/GenBank/DDBJ whole genome shotgun (WGS) entry which is preliminary data.</text>
</comment>
<protein>
    <submittedName>
        <fullName evidence="3">Uncharacterized protein</fullName>
    </submittedName>
</protein>
<dbReference type="InterPro" id="IPR038765">
    <property type="entry name" value="Papain-like_cys_pep_sf"/>
</dbReference>
<dbReference type="InterPro" id="IPR007921">
    <property type="entry name" value="CHAP_dom"/>
</dbReference>
<dbReference type="Pfam" id="PF13702">
    <property type="entry name" value="Lysozyme_like"/>
    <property type="match status" value="1"/>
</dbReference>
<evidence type="ECO:0000259" key="1">
    <source>
        <dbReference type="Pfam" id="PF05257"/>
    </source>
</evidence>
<feature type="domain" description="Peptidase C51" evidence="1">
    <location>
        <begin position="101"/>
        <end position="186"/>
    </location>
</feature>
<dbReference type="EMBL" id="ACIP02000004">
    <property type="protein sequence ID" value="EEP27917.1"/>
    <property type="molecule type" value="Genomic_DNA"/>
</dbReference>
<dbReference type="HOGENOM" id="CLU_097101_1_0_9"/>
<dbReference type="InterPro" id="IPR047194">
    <property type="entry name" value="CwlT-like_lysozyme"/>
</dbReference>
<sequence length="211" mass="23622">MEHIKLALQGYNFGGGYITWAVDKYGGYSYSNAVEFSTMQAAKLGWERYGDTQYVSHVLRYYPYGRAFTTGGDTAIVEVALSQVGNVGGQPYWSWYGFSEHVDWCACFVSWSAEQCGYIDSGILPKFALCTSGEAWFKEKGQWADRTYEPKAGDIIFFDWDGNGVTTHVGIVQKCEDGTVYTVEGNSGDECRTRSYPVGGKAIYRYGLPRY</sequence>
<organism evidence="3 4">
    <name type="scientific">Shuttleworthella satelles DSM 14600</name>
    <dbReference type="NCBI Taxonomy" id="626523"/>
    <lineage>
        <taxon>Bacteria</taxon>
        <taxon>Bacillati</taxon>
        <taxon>Bacillota</taxon>
        <taxon>Clostridia</taxon>
        <taxon>Lachnospirales</taxon>
        <taxon>Lachnospiraceae</taxon>
        <taxon>Shuttleworthella</taxon>
    </lineage>
</organism>
<keyword evidence="4" id="KW-1185">Reference proteome</keyword>
<dbReference type="Proteomes" id="UP000003494">
    <property type="component" value="Unassembled WGS sequence"/>
</dbReference>
<accession>C4GD67</accession>
<dbReference type="AlphaFoldDB" id="C4GD67"/>
<dbReference type="Gene3D" id="3.90.1720.10">
    <property type="entry name" value="endopeptidase domain like (from Nostoc punctiforme)"/>
    <property type="match status" value="1"/>
</dbReference>
<evidence type="ECO:0000259" key="2">
    <source>
        <dbReference type="Pfam" id="PF13702"/>
    </source>
</evidence>
<dbReference type="STRING" id="626523.GCWU000342_01912"/>
<proteinExistence type="predicted"/>
<dbReference type="SUPFAM" id="SSF54001">
    <property type="entry name" value="Cysteine proteinases"/>
    <property type="match status" value="1"/>
</dbReference>
<evidence type="ECO:0000313" key="4">
    <source>
        <dbReference type="Proteomes" id="UP000003494"/>
    </source>
</evidence>
<dbReference type="eggNOG" id="COG0741">
    <property type="taxonomic scope" value="Bacteria"/>
</dbReference>
<feature type="domain" description="CwlT-like lysozyme" evidence="2">
    <location>
        <begin position="4"/>
        <end position="77"/>
    </location>
</feature>
<dbReference type="Gene3D" id="1.10.530.10">
    <property type="match status" value="1"/>
</dbReference>
<name>C4GD67_9FIRM</name>
<dbReference type="Pfam" id="PF05257">
    <property type="entry name" value="CHAP"/>
    <property type="match status" value="1"/>
</dbReference>
<evidence type="ECO:0000313" key="3">
    <source>
        <dbReference type="EMBL" id="EEP27917.1"/>
    </source>
</evidence>